<dbReference type="Pfam" id="PF13806">
    <property type="entry name" value="Rieske_2"/>
    <property type="match status" value="1"/>
</dbReference>
<evidence type="ECO:0000256" key="1">
    <source>
        <dbReference type="ARBA" id="ARBA00022714"/>
    </source>
</evidence>
<keyword evidence="5" id="KW-0411">Iron-sulfur</keyword>
<evidence type="ECO:0000313" key="8">
    <source>
        <dbReference type="EMBL" id="XAO45530.1"/>
    </source>
</evidence>
<reference evidence="8 9" key="1">
    <citation type="submission" date="2023-05" db="EMBL/GenBank/DDBJ databases">
        <title>Glutamicibacter sp. B1, complete genome.</title>
        <authorList>
            <person name="Long Y.H."/>
            <person name="Fang T."/>
            <person name="Li X.Y."/>
        </authorList>
    </citation>
    <scope>NUCLEOTIDE SEQUENCE [LARGE SCALE GENOMIC DNA]</scope>
    <source>
        <strain evidence="8 9">B1</strain>
    </source>
</reference>
<dbReference type="InterPro" id="IPR017881">
    <property type="entry name" value="NirD"/>
</dbReference>
<name>A0AAU6WCY5_9MICC</name>
<accession>A0AAU6WCY5</accession>
<dbReference type="GO" id="GO:0016705">
    <property type="term" value="F:oxidoreductase activity, acting on paired donors, with incorporation or reduction of molecular oxygen"/>
    <property type="evidence" value="ECO:0007669"/>
    <property type="project" value="UniProtKB-ARBA"/>
</dbReference>
<keyword evidence="6" id="KW-0534">Nitrate assimilation</keyword>
<dbReference type="GO" id="GO:0004497">
    <property type="term" value="F:monooxygenase activity"/>
    <property type="evidence" value="ECO:0007669"/>
    <property type="project" value="UniProtKB-ARBA"/>
</dbReference>
<dbReference type="Gene3D" id="2.102.10.10">
    <property type="entry name" value="Rieske [2Fe-2S] iron-sulphur domain"/>
    <property type="match status" value="1"/>
</dbReference>
<keyword evidence="3" id="KW-0560">Oxidoreductase</keyword>
<feature type="domain" description="Rieske" evidence="7">
    <location>
        <begin position="23"/>
        <end position="127"/>
    </location>
</feature>
<keyword evidence="4" id="KW-0408">Iron</keyword>
<gene>
    <name evidence="8" type="primary">nirD</name>
    <name evidence="8" type="ORF">QMQ05_14450</name>
</gene>
<dbReference type="RefSeq" id="WP_345471118.1">
    <property type="nucleotide sequence ID" value="NZ_CP125942.1"/>
</dbReference>
<dbReference type="GO" id="GO:0046872">
    <property type="term" value="F:metal ion binding"/>
    <property type="evidence" value="ECO:0007669"/>
    <property type="project" value="UniProtKB-KW"/>
</dbReference>
<organism evidence="8 9">
    <name type="scientific">Glutamicibacter ectropisis</name>
    <dbReference type="NCBI Taxonomy" id="3046593"/>
    <lineage>
        <taxon>Bacteria</taxon>
        <taxon>Bacillati</taxon>
        <taxon>Actinomycetota</taxon>
        <taxon>Actinomycetes</taxon>
        <taxon>Micrococcales</taxon>
        <taxon>Micrococcaceae</taxon>
        <taxon>Glutamicibacter</taxon>
    </lineage>
</organism>
<dbReference type="NCBIfam" id="TIGR02378">
    <property type="entry name" value="nirD_assim_sml"/>
    <property type="match status" value="1"/>
</dbReference>
<dbReference type="GO" id="GO:0042128">
    <property type="term" value="P:nitrate assimilation"/>
    <property type="evidence" value="ECO:0007669"/>
    <property type="project" value="UniProtKB-KW"/>
</dbReference>
<dbReference type="PANTHER" id="PTHR40562:SF1">
    <property type="entry name" value="NITRITE REDUCTASE (NADH) SMALL SUBUNIT"/>
    <property type="match status" value="1"/>
</dbReference>
<dbReference type="InterPro" id="IPR012748">
    <property type="entry name" value="Rieske-like_NirD"/>
</dbReference>
<evidence type="ECO:0000256" key="4">
    <source>
        <dbReference type="ARBA" id="ARBA00023004"/>
    </source>
</evidence>
<dbReference type="SUPFAM" id="SSF50022">
    <property type="entry name" value="ISP domain"/>
    <property type="match status" value="1"/>
</dbReference>
<dbReference type="PROSITE" id="PS51300">
    <property type="entry name" value="NIRD"/>
    <property type="match status" value="1"/>
</dbReference>
<dbReference type="Proteomes" id="UP001486888">
    <property type="component" value="Chromosome"/>
</dbReference>
<dbReference type="EMBL" id="CP125942">
    <property type="protein sequence ID" value="XAO45530.1"/>
    <property type="molecule type" value="Genomic_DNA"/>
</dbReference>
<keyword evidence="1" id="KW-0001">2Fe-2S</keyword>
<evidence type="ECO:0000256" key="2">
    <source>
        <dbReference type="ARBA" id="ARBA00022723"/>
    </source>
</evidence>
<dbReference type="AlphaFoldDB" id="A0AAU6WCY5"/>
<dbReference type="GO" id="GO:0008942">
    <property type="term" value="F:nitrite reductase [NAD(P)H] activity"/>
    <property type="evidence" value="ECO:0007669"/>
    <property type="project" value="InterPro"/>
</dbReference>
<keyword evidence="2" id="KW-0479">Metal-binding</keyword>
<evidence type="ECO:0000256" key="5">
    <source>
        <dbReference type="ARBA" id="ARBA00023014"/>
    </source>
</evidence>
<dbReference type="GO" id="GO:0051537">
    <property type="term" value="F:2 iron, 2 sulfur cluster binding"/>
    <property type="evidence" value="ECO:0007669"/>
    <property type="project" value="UniProtKB-KW"/>
</dbReference>
<evidence type="ECO:0000256" key="3">
    <source>
        <dbReference type="ARBA" id="ARBA00023002"/>
    </source>
</evidence>
<dbReference type="PANTHER" id="PTHR40562">
    <property type="match status" value="1"/>
</dbReference>
<dbReference type="KEGG" id="gey:QMQ05_14450"/>
<dbReference type="InterPro" id="IPR036922">
    <property type="entry name" value="Rieske_2Fe-2S_sf"/>
</dbReference>
<dbReference type="InterPro" id="IPR017941">
    <property type="entry name" value="Rieske_2Fe-2S"/>
</dbReference>
<protein>
    <submittedName>
        <fullName evidence="8">Nitrite reductase small subunit NirD</fullName>
    </submittedName>
</protein>
<evidence type="ECO:0000313" key="9">
    <source>
        <dbReference type="Proteomes" id="UP001486888"/>
    </source>
</evidence>
<evidence type="ECO:0000256" key="6">
    <source>
        <dbReference type="ARBA" id="ARBA00023063"/>
    </source>
</evidence>
<evidence type="ECO:0000259" key="7">
    <source>
        <dbReference type="PROSITE" id="PS51296"/>
    </source>
</evidence>
<sequence length="131" mass="14224">MSTQLIEETLEETGTLEETLSFAPVCRSEELETGWGEALLLDGAQLALFRTESENFHATSHHCPTSGAKVMARGILGDTVVDGQAVATVACPLHKEVYRLDTGACLNADSPALPVHKLMEVEGQLWMEQIK</sequence>
<proteinExistence type="predicted"/>
<dbReference type="PROSITE" id="PS51296">
    <property type="entry name" value="RIESKE"/>
    <property type="match status" value="1"/>
</dbReference>
<keyword evidence="9" id="KW-1185">Reference proteome</keyword>